<name>A0ABW6NN71_9NOCA</name>
<organism evidence="1 2">
    <name type="scientific">Nocardia africana</name>
    <dbReference type="NCBI Taxonomy" id="134964"/>
    <lineage>
        <taxon>Bacteria</taxon>
        <taxon>Bacillati</taxon>
        <taxon>Actinomycetota</taxon>
        <taxon>Actinomycetes</taxon>
        <taxon>Mycobacteriales</taxon>
        <taxon>Nocardiaceae</taxon>
        <taxon>Nocardia</taxon>
    </lineage>
</organism>
<dbReference type="Proteomes" id="UP001601521">
    <property type="component" value="Unassembled WGS sequence"/>
</dbReference>
<gene>
    <name evidence="1" type="ORF">ACFYTH_24890</name>
</gene>
<evidence type="ECO:0000313" key="2">
    <source>
        <dbReference type="Proteomes" id="UP001601521"/>
    </source>
</evidence>
<keyword evidence="2" id="KW-1185">Reference proteome</keyword>
<comment type="caution">
    <text evidence="1">The sequence shown here is derived from an EMBL/GenBank/DDBJ whole genome shotgun (WGS) entry which is preliminary data.</text>
</comment>
<accession>A0ABW6NN71</accession>
<evidence type="ECO:0000313" key="1">
    <source>
        <dbReference type="EMBL" id="MFF0456611.1"/>
    </source>
</evidence>
<dbReference type="EMBL" id="JBIALX010000011">
    <property type="protein sequence ID" value="MFF0456611.1"/>
    <property type="molecule type" value="Genomic_DNA"/>
</dbReference>
<proteinExistence type="predicted"/>
<sequence length="55" mass="5878">MFYAAHHLDAGSGTIRIIYGFGADRSLPSVSPEQVARRLADVPLPHVTKEVMAGA</sequence>
<dbReference type="RefSeq" id="WP_387253488.1">
    <property type="nucleotide sequence ID" value="NZ_JBIALX010000011.1"/>
</dbReference>
<reference evidence="1 2" key="1">
    <citation type="submission" date="2024-10" db="EMBL/GenBank/DDBJ databases">
        <title>The Natural Products Discovery Center: Release of the First 8490 Sequenced Strains for Exploring Actinobacteria Biosynthetic Diversity.</title>
        <authorList>
            <person name="Kalkreuter E."/>
            <person name="Kautsar S.A."/>
            <person name="Yang D."/>
            <person name="Bader C.D."/>
            <person name="Teijaro C.N."/>
            <person name="Fluegel L."/>
            <person name="Davis C.M."/>
            <person name="Simpson J.R."/>
            <person name="Lauterbach L."/>
            <person name="Steele A.D."/>
            <person name="Gui C."/>
            <person name="Meng S."/>
            <person name="Li G."/>
            <person name="Viehrig K."/>
            <person name="Ye F."/>
            <person name="Su P."/>
            <person name="Kiefer A.F."/>
            <person name="Nichols A."/>
            <person name="Cepeda A.J."/>
            <person name="Yan W."/>
            <person name="Fan B."/>
            <person name="Jiang Y."/>
            <person name="Adhikari A."/>
            <person name="Zheng C.-J."/>
            <person name="Schuster L."/>
            <person name="Cowan T.M."/>
            <person name="Smanski M.J."/>
            <person name="Chevrette M.G."/>
            <person name="De Carvalho L.P.S."/>
            <person name="Shen B."/>
        </authorList>
    </citation>
    <scope>NUCLEOTIDE SEQUENCE [LARGE SCALE GENOMIC DNA]</scope>
    <source>
        <strain evidence="1 2">NPDC004550</strain>
    </source>
</reference>
<protein>
    <submittedName>
        <fullName evidence="1">Uncharacterized protein</fullName>
    </submittedName>
</protein>